<dbReference type="PANTHER" id="PTHR11207:SF0">
    <property type="entry name" value="RIBONUCLEASE 3"/>
    <property type="match status" value="1"/>
</dbReference>
<keyword evidence="5 15" id="KW-0963">Cytoplasm</keyword>
<sequence length="232" mass="26323">MNNGDFEKKIQYIFKDKELLNKALTHSSFCREHGTEVKNNNERLEFLGDAFFDAIISVELYKLLEKVDEGKLTKTRALIVCEKSLAQVARRLDIGAYLNMGKGEEHSGGRHRESILADAVEAVVGAIYLDGGFEEAFRFVSREFAKTIEDALAGRIFTDYKTQVQEVLQKRGKKIIISYHLDREEGPDHDKTFYVHLSCNGKVLGRGSGKSKKEAEQNAARETFHLLSENQF</sequence>
<evidence type="ECO:0000256" key="13">
    <source>
        <dbReference type="ARBA" id="ARBA00022842"/>
    </source>
</evidence>
<feature type="active site" evidence="15">
    <location>
        <position position="121"/>
    </location>
</feature>
<comment type="function">
    <text evidence="15">Digests double-stranded RNA. Involved in the processing of primary rRNA transcript to yield the immediate precursors to the large and small rRNAs (23S and 16S). Processes some mRNAs, and tRNAs when they are encoded in the rRNA operon. Processes pre-crRNA and tracrRNA of type II CRISPR loci if present in the organism.</text>
</comment>
<dbReference type="Proteomes" id="UP000446866">
    <property type="component" value="Unassembled WGS sequence"/>
</dbReference>
<evidence type="ECO:0000259" key="16">
    <source>
        <dbReference type="PROSITE" id="PS50137"/>
    </source>
</evidence>
<dbReference type="InterPro" id="IPR000999">
    <property type="entry name" value="RNase_III_dom"/>
</dbReference>
<name>A0A845QK35_9FIRM</name>
<dbReference type="PROSITE" id="PS50137">
    <property type="entry name" value="DS_RBD"/>
    <property type="match status" value="1"/>
</dbReference>
<comment type="cofactor">
    <cofactor evidence="15">
        <name>Mg(2+)</name>
        <dbReference type="ChEBI" id="CHEBI:18420"/>
    </cofactor>
</comment>
<protein>
    <recommendedName>
        <fullName evidence="15">Ribonuclease 3</fullName>
        <ecNumber evidence="15">3.1.26.3</ecNumber>
    </recommendedName>
    <alternativeName>
        <fullName evidence="15">Ribonuclease III</fullName>
        <shortName evidence="15">RNase III</shortName>
    </alternativeName>
</protein>
<organism evidence="18 19">
    <name type="scientific">Anaerotruncus colihominis</name>
    <dbReference type="NCBI Taxonomy" id="169435"/>
    <lineage>
        <taxon>Bacteria</taxon>
        <taxon>Bacillati</taxon>
        <taxon>Bacillota</taxon>
        <taxon>Clostridia</taxon>
        <taxon>Eubacteriales</taxon>
        <taxon>Oscillospiraceae</taxon>
        <taxon>Anaerotruncus</taxon>
    </lineage>
</organism>
<keyword evidence="9 15" id="KW-0540">Nuclease</keyword>
<dbReference type="GO" id="GO:0006397">
    <property type="term" value="P:mRNA processing"/>
    <property type="evidence" value="ECO:0007669"/>
    <property type="project" value="UniProtKB-UniRule"/>
</dbReference>
<evidence type="ECO:0000256" key="1">
    <source>
        <dbReference type="ARBA" id="ARBA00000109"/>
    </source>
</evidence>
<keyword evidence="11 15" id="KW-0255">Endonuclease</keyword>
<keyword evidence="8 15" id="KW-0819">tRNA processing</keyword>
<comment type="subcellular location">
    <subcellularLocation>
        <location evidence="2 15">Cytoplasm</location>
    </subcellularLocation>
</comment>
<dbReference type="AlphaFoldDB" id="A0A845QK35"/>
<dbReference type="GO" id="GO:0019843">
    <property type="term" value="F:rRNA binding"/>
    <property type="evidence" value="ECO:0007669"/>
    <property type="project" value="UniProtKB-KW"/>
</dbReference>
<dbReference type="CDD" id="cd00593">
    <property type="entry name" value="RIBOc"/>
    <property type="match status" value="1"/>
</dbReference>
<feature type="binding site" evidence="15">
    <location>
        <position position="121"/>
    </location>
    <ligand>
        <name>Mg(2+)</name>
        <dbReference type="ChEBI" id="CHEBI:18420"/>
    </ligand>
</feature>
<dbReference type="GO" id="GO:0010468">
    <property type="term" value="P:regulation of gene expression"/>
    <property type="evidence" value="ECO:0007669"/>
    <property type="project" value="TreeGrafter"/>
</dbReference>
<evidence type="ECO:0000256" key="8">
    <source>
        <dbReference type="ARBA" id="ARBA00022694"/>
    </source>
</evidence>
<dbReference type="EC" id="3.1.26.3" evidence="15"/>
<proteinExistence type="inferred from homology"/>
<evidence type="ECO:0000313" key="19">
    <source>
        <dbReference type="Proteomes" id="UP000446866"/>
    </source>
</evidence>
<dbReference type="SUPFAM" id="SSF54768">
    <property type="entry name" value="dsRNA-binding domain-like"/>
    <property type="match status" value="1"/>
</dbReference>
<evidence type="ECO:0000256" key="2">
    <source>
        <dbReference type="ARBA" id="ARBA00004496"/>
    </source>
</evidence>
<evidence type="ECO:0000256" key="10">
    <source>
        <dbReference type="ARBA" id="ARBA00022723"/>
    </source>
</evidence>
<evidence type="ECO:0000256" key="6">
    <source>
        <dbReference type="ARBA" id="ARBA00022552"/>
    </source>
</evidence>
<keyword evidence="7 15" id="KW-0507">mRNA processing</keyword>
<keyword evidence="14 15" id="KW-0694">RNA-binding</keyword>
<reference evidence="18 19" key="1">
    <citation type="submission" date="2018-08" db="EMBL/GenBank/DDBJ databases">
        <title>Murine metabolic-syndrome-specific gut microbial biobank.</title>
        <authorList>
            <person name="Liu C."/>
        </authorList>
    </citation>
    <scope>NUCLEOTIDE SEQUENCE [LARGE SCALE GENOMIC DNA]</scope>
    <source>
        <strain evidence="18 19">28</strain>
    </source>
</reference>
<dbReference type="Gene3D" id="3.30.160.20">
    <property type="match status" value="1"/>
</dbReference>
<evidence type="ECO:0000313" key="18">
    <source>
        <dbReference type="EMBL" id="NBH61956.1"/>
    </source>
</evidence>
<evidence type="ECO:0000256" key="15">
    <source>
        <dbReference type="HAMAP-Rule" id="MF_00104"/>
    </source>
</evidence>
<dbReference type="InterPro" id="IPR014720">
    <property type="entry name" value="dsRBD_dom"/>
</dbReference>
<dbReference type="PROSITE" id="PS00517">
    <property type="entry name" value="RNASE_3_1"/>
    <property type="match status" value="1"/>
</dbReference>
<keyword evidence="19" id="KW-1185">Reference proteome</keyword>
<evidence type="ECO:0000256" key="11">
    <source>
        <dbReference type="ARBA" id="ARBA00022759"/>
    </source>
</evidence>
<feature type="binding site" evidence="15">
    <location>
        <position position="118"/>
    </location>
    <ligand>
        <name>Mg(2+)</name>
        <dbReference type="ChEBI" id="CHEBI:18420"/>
    </ligand>
</feature>
<keyword evidence="6 15" id="KW-0698">rRNA processing</keyword>
<accession>A0A845QK35</accession>
<dbReference type="GO" id="GO:0046872">
    <property type="term" value="F:metal ion binding"/>
    <property type="evidence" value="ECO:0007669"/>
    <property type="project" value="UniProtKB-KW"/>
</dbReference>
<evidence type="ECO:0000259" key="17">
    <source>
        <dbReference type="PROSITE" id="PS50142"/>
    </source>
</evidence>
<dbReference type="NCBIfam" id="TIGR02191">
    <property type="entry name" value="RNaseIII"/>
    <property type="match status" value="1"/>
</dbReference>
<dbReference type="GO" id="GO:0042802">
    <property type="term" value="F:identical protein binding"/>
    <property type="evidence" value="ECO:0007669"/>
    <property type="project" value="UniProtKB-ARBA"/>
</dbReference>
<evidence type="ECO:0000256" key="5">
    <source>
        <dbReference type="ARBA" id="ARBA00022490"/>
    </source>
</evidence>
<dbReference type="GO" id="GO:0006364">
    <property type="term" value="P:rRNA processing"/>
    <property type="evidence" value="ECO:0007669"/>
    <property type="project" value="UniProtKB-UniRule"/>
</dbReference>
<evidence type="ECO:0000256" key="14">
    <source>
        <dbReference type="ARBA" id="ARBA00022884"/>
    </source>
</evidence>
<dbReference type="GO" id="GO:0004525">
    <property type="term" value="F:ribonuclease III activity"/>
    <property type="evidence" value="ECO:0007669"/>
    <property type="project" value="UniProtKB-UniRule"/>
</dbReference>
<dbReference type="EMBL" id="QXWK01000017">
    <property type="protein sequence ID" value="NBH61956.1"/>
    <property type="molecule type" value="Genomic_DNA"/>
</dbReference>
<evidence type="ECO:0000256" key="4">
    <source>
        <dbReference type="ARBA" id="ARBA00011738"/>
    </source>
</evidence>
<comment type="subunit">
    <text evidence="4 15">Homodimer.</text>
</comment>
<dbReference type="FunFam" id="3.30.160.20:FF:000003">
    <property type="entry name" value="Ribonuclease 3"/>
    <property type="match status" value="1"/>
</dbReference>
<dbReference type="SMART" id="SM00358">
    <property type="entry name" value="DSRM"/>
    <property type="match status" value="1"/>
</dbReference>
<dbReference type="FunFam" id="1.10.1520.10:FF:000001">
    <property type="entry name" value="Ribonuclease 3"/>
    <property type="match status" value="1"/>
</dbReference>
<dbReference type="PROSITE" id="PS50142">
    <property type="entry name" value="RNASE_3_2"/>
    <property type="match status" value="1"/>
</dbReference>
<keyword evidence="10 15" id="KW-0479">Metal-binding</keyword>
<gene>
    <name evidence="15" type="primary">rnc</name>
    <name evidence="18" type="ORF">D0435_09860</name>
</gene>
<feature type="active site" evidence="15">
    <location>
        <position position="49"/>
    </location>
</feature>
<comment type="catalytic activity">
    <reaction evidence="1 15">
        <text>Endonucleolytic cleavage to 5'-phosphomonoester.</text>
        <dbReference type="EC" id="3.1.26.3"/>
    </reaction>
</comment>
<dbReference type="RefSeq" id="WP_160202236.1">
    <property type="nucleotide sequence ID" value="NZ_QXWK01000017.1"/>
</dbReference>
<dbReference type="Pfam" id="PF14622">
    <property type="entry name" value="Ribonucleas_3_3"/>
    <property type="match status" value="1"/>
</dbReference>
<dbReference type="SUPFAM" id="SSF69065">
    <property type="entry name" value="RNase III domain-like"/>
    <property type="match status" value="1"/>
</dbReference>
<dbReference type="InterPro" id="IPR036389">
    <property type="entry name" value="RNase_III_sf"/>
</dbReference>
<keyword evidence="13 15" id="KW-0460">Magnesium</keyword>
<keyword evidence="12 15" id="KW-0378">Hydrolase</keyword>
<dbReference type="GO" id="GO:0008033">
    <property type="term" value="P:tRNA processing"/>
    <property type="evidence" value="ECO:0007669"/>
    <property type="project" value="UniProtKB-KW"/>
</dbReference>
<dbReference type="GO" id="GO:0003725">
    <property type="term" value="F:double-stranded RNA binding"/>
    <property type="evidence" value="ECO:0007669"/>
    <property type="project" value="TreeGrafter"/>
</dbReference>
<feature type="binding site" evidence="15">
    <location>
        <position position="45"/>
    </location>
    <ligand>
        <name>Mg(2+)</name>
        <dbReference type="ChEBI" id="CHEBI:18420"/>
    </ligand>
</feature>
<dbReference type="InterPro" id="IPR011907">
    <property type="entry name" value="RNase_III"/>
</dbReference>
<comment type="similarity">
    <text evidence="3">Belongs to the ribonuclease III family.</text>
</comment>
<feature type="domain" description="DRBM" evidence="16">
    <location>
        <begin position="159"/>
        <end position="229"/>
    </location>
</feature>
<dbReference type="PANTHER" id="PTHR11207">
    <property type="entry name" value="RIBONUCLEASE III"/>
    <property type="match status" value="1"/>
</dbReference>
<comment type="caution">
    <text evidence="18">The sequence shown here is derived from an EMBL/GenBank/DDBJ whole genome shotgun (WGS) entry which is preliminary data.</text>
</comment>
<dbReference type="GO" id="GO:0005737">
    <property type="term" value="C:cytoplasm"/>
    <property type="evidence" value="ECO:0007669"/>
    <property type="project" value="UniProtKB-SubCell"/>
</dbReference>
<dbReference type="SMART" id="SM00535">
    <property type="entry name" value="RIBOc"/>
    <property type="match status" value="1"/>
</dbReference>
<feature type="domain" description="RNase III" evidence="17">
    <location>
        <begin position="3"/>
        <end position="132"/>
    </location>
</feature>
<dbReference type="CDD" id="cd10845">
    <property type="entry name" value="DSRM_RNAse_III_family"/>
    <property type="match status" value="1"/>
</dbReference>
<evidence type="ECO:0000256" key="7">
    <source>
        <dbReference type="ARBA" id="ARBA00022664"/>
    </source>
</evidence>
<keyword evidence="15" id="KW-0699">rRNA-binding</keyword>
<dbReference type="Pfam" id="PF00035">
    <property type="entry name" value="dsrm"/>
    <property type="match status" value="1"/>
</dbReference>
<dbReference type="HAMAP" id="MF_00104">
    <property type="entry name" value="RNase_III"/>
    <property type="match status" value="1"/>
</dbReference>
<evidence type="ECO:0000256" key="12">
    <source>
        <dbReference type="ARBA" id="ARBA00022801"/>
    </source>
</evidence>
<evidence type="ECO:0000256" key="9">
    <source>
        <dbReference type="ARBA" id="ARBA00022722"/>
    </source>
</evidence>
<evidence type="ECO:0000256" key="3">
    <source>
        <dbReference type="ARBA" id="ARBA00010183"/>
    </source>
</evidence>
<dbReference type="Gene3D" id="1.10.1520.10">
    <property type="entry name" value="Ribonuclease III domain"/>
    <property type="match status" value="1"/>
</dbReference>